<keyword evidence="2" id="KW-1185">Reference proteome</keyword>
<reference evidence="1 2" key="1">
    <citation type="submission" date="2017-12" db="EMBL/GenBank/DDBJ databases">
        <title>Gene loss provides genomic basis for host adaptation in cereal stripe rust fungi.</title>
        <authorList>
            <person name="Xia C."/>
        </authorList>
    </citation>
    <scope>NUCLEOTIDE SEQUENCE [LARGE SCALE GENOMIC DNA]</scope>
    <source>
        <strain evidence="1 2">93TX-2</strain>
    </source>
</reference>
<gene>
    <name evidence="1" type="ORF">PSHT_09054</name>
</gene>
<evidence type="ECO:0000313" key="2">
    <source>
        <dbReference type="Proteomes" id="UP000238274"/>
    </source>
</evidence>
<dbReference type="VEuPathDB" id="FungiDB:PSTT_08934"/>
<reference evidence="2" key="3">
    <citation type="journal article" date="2018" name="Mol. Plant Microbe Interact.">
        <title>Genome sequence resources for the wheat stripe rust pathogen (Puccinia striiformis f. sp. tritici) and the barley stripe rust pathogen (Puccinia striiformis f. sp. hordei).</title>
        <authorList>
            <person name="Xia C."/>
            <person name="Wang M."/>
            <person name="Yin C."/>
            <person name="Cornejo O.E."/>
            <person name="Hulbert S.H."/>
            <person name="Chen X."/>
        </authorList>
    </citation>
    <scope>NUCLEOTIDE SEQUENCE [LARGE SCALE GENOMIC DNA]</scope>
    <source>
        <strain evidence="2">93TX-2</strain>
    </source>
</reference>
<dbReference type="Proteomes" id="UP000238274">
    <property type="component" value="Unassembled WGS sequence"/>
</dbReference>
<sequence length="383" mass="43074">MAEENPPENHYEVFLEEGFESLIFQSQNYAIGLDHDGQPRPALEATGYGWDTLNTPILLLLYLKKCICQLADNLSHPLSPSDDQLTHQLSICCSLIVKIESILYHISVSTAPLWVQLEPRQPADNDNNQPPLQLTSAQQHATWAVFVELGRHLSFYYLRFPLFEDFKDEIAVERSLRSSADSVVRAIERALVSFNLTNLGAFQSIWYAMATKIDGTLQFPLEAVSREVSDDPQAKALQPVYRASIPFIRLARLFLNKMSKPTNSGPHPISLMTHEQHVAILDATHMLDCDAEDFMLGVNIFNPHPDIVNQNSAMGIGIAAFRTLEIFSGFLDTLESDPSSDRKFTQYWRDWFGGWSNSLGVAADRYRAALTACSYINPDIGHL</sequence>
<protein>
    <submittedName>
        <fullName evidence="1">Uncharacterized protein</fullName>
    </submittedName>
</protein>
<dbReference type="EMBL" id="PKSM01000126">
    <property type="protein sequence ID" value="POW09596.1"/>
    <property type="molecule type" value="Genomic_DNA"/>
</dbReference>
<name>A0A2S4VJ69_9BASI</name>
<proteinExistence type="predicted"/>
<dbReference type="VEuPathDB" id="FungiDB:PSHT_09054"/>
<dbReference type="PANTHER" id="PTHR33069:SF3">
    <property type="entry name" value="DYNEIN HEAVY CHAIN TAIL DOMAIN-CONTAINING PROTEIN"/>
    <property type="match status" value="1"/>
</dbReference>
<dbReference type="PANTHER" id="PTHR33069">
    <property type="entry name" value="CHROMOSOME 7, WHOLE GENOME SHOTGUN SEQUENCE-RELATED"/>
    <property type="match status" value="1"/>
</dbReference>
<accession>A0A2S4VJ69</accession>
<dbReference type="OrthoDB" id="2497224at2759"/>
<reference evidence="2" key="2">
    <citation type="journal article" date="2018" name="BMC Genomics">
        <title>Genomic insights into host adaptation between the wheat stripe rust pathogen (Puccinia striiformis f. sp. tritici) and the barley stripe rust pathogen (Puccinia striiformis f. sp. hordei).</title>
        <authorList>
            <person name="Xia C."/>
            <person name="Wang M."/>
            <person name="Yin C."/>
            <person name="Cornejo O.E."/>
            <person name="Hulbert S.H."/>
            <person name="Chen X."/>
        </authorList>
    </citation>
    <scope>NUCLEOTIDE SEQUENCE [LARGE SCALE GENOMIC DNA]</scope>
    <source>
        <strain evidence="2">93TX-2</strain>
    </source>
</reference>
<organism evidence="1 2">
    <name type="scientific">Puccinia striiformis</name>
    <dbReference type="NCBI Taxonomy" id="27350"/>
    <lineage>
        <taxon>Eukaryota</taxon>
        <taxon>Fungi</taxon>
        <taxon>Dikarya</taxon>
        <taxon>Basidiomycota</taxon>
        <taxon>Pucciniomycotina</taxon>
        <taxon>Pucciniomycetes</taxon>
        <taxon>Pucciniales</taxon>
        <taxon>Pucciniaceae</taxon>
        <taxon>Puccinia</taxon>
    </lineage>
</organism>
<comment type="caution">
    <text evidence="1">The sequence shown here is derived from an EMBL/GenBank/DDBJ whole genome shotgun (WGS) entry which is preliminary data.</text>
</comment>
<dbReference type="AlphaFoldDB" id="A0A2S4VJ69"/>
<evidence type="ECO:0000313" key="1">
    <source>
        <dbReference type="EMBL" id="POW09596.1"/>
    </source>
</evidence>